<dbReference type="EMBL" id="JARJLG010000127">
    <property type="protein sequence ID" value="KAJ7740437.1"/>
    <property type="molecule type" value="Genomic_DNA"/>
</dbReference>
<feature type="region of interest" description="Disordered" evidence="1">
    <location>
        <begin position="75"/>
        <end position="102"/>
    </location>
</feature>
<evidence type="ECO:0000313" key="2">
    <source>
        <dbReference type="EMBL" id="KAJ7740437.1"/>
    </source>
</evidence>
<comment type="caution">
    <text evidence="2">The sequence shown here is derived from an EMBL/GenBank/DDBJ whole genome shotgun (WGS) entry which is preliminary data.</text>
</comment>
<name>A0AAD7N0H2_9AGAR</name>
<keyword evidence="3" id="KW-1185">Reference proteome</keyword>
<accession>A0AAD7N0H2</accession>
<proteinExistence type="predicted"/>
<protein>
    <submittedName>
        <fullName evidence="2">Uncharacterized protein</fullName>
    </submittedName>
</protein>
<dbReference type="AlphaFoldDB" id="A0AAD7N0H2"/>
<gene>
    <name evidence="2" type="ORF">DFH07DRAFT_778372</name>
</gene>
<sequence length="173" mass="19634">MFKYAVHSRWSNFGKKYSEDLAAAQPSRDSVRDRAGTRTTTSTLSISMVMVWLPRIFCLSPSSLSMARATTAQKARQNNLQKAQNSHKVTVEEVPDEGDLSQSTSELENDFLHDHDHFHFEPDDDDNWDLNLGIELPDLDCDNISEEQQETDLDKEIVLTPEITEEGELDAFS</sequence>
<evidence type="ECO:0000313" key="3">
    <source>
        <dbReference type="Proteomes" id="UP001215280"/>
    </source>
</evidence>
<dbReference type="Proteomes" id="UP001215280">
    <property type="component" value="Unassembled WGS sequence"/>
</dbReference>
<reference evidence="2" key="1">
    <citation type="submission" date="2023-03" db="EMBL/GenBank/DDBJ databases">
        <title>Massive genome expansion in bonnet fungi (Mycena s.s.) driven by repeated elements and novel gene families across ecological guilds.</title>
        <authorList>
            <consortium name="Lawrence Berkeley National Laboratory"/>
            <person name="Harder C.B."/>
            <person name="Miyauchi S."/>
            <person name="Viragh M."/>
            <person name="Kuo A."/>
            <person name="Thoen E."/>
            <person name="Andreopoulos B."/>
            <person name="Lu D."/>
            <person name="Skrede I."/>
            <person name="Drula E."/>
            <person name="Henrissat B."/>
            <person name="Morin E."/>
            <person name="Kohler A."/>
            <person name="Barry K."/>
            <person name="LaButti K."/>
            <person name="Morin E."/>
            <person name="Salamov A."/>
            <person name="Lipzen A."/>
            <person name="Mereny Z."/>
            <person name="Hegedus B."/>
            <person name="Baldrian P."/>
            <person name="Stursova M."/>
            <person name="Weitz H."/>
            <person name="Taylor A."/>
            <person name="Grigoriev I.V."/>
            <person name="Nagy L.G."/>
            <person name="Martin F."/>
            <person name="Kauserud H."/>
        </authorList>
    </citation>
    <scope>NUCLEOTIDE SEQUENCE</scope>
    <source>
        <strain evidence="2">CBHHK188m</strain>
    </source>
</reference>
<feature type="compositionally biased region" description="Polar residues" evidence="1">
    <location>
        <begin position="75"/>
        <end position="88"/>
    </location>
</feature>
<organism evidence="2 3">
    <name type="scientific">Mycena maculata</name>
    <dbReference type="NCBI Taxonomy" id="230809"/>
    <lineage>
        <taxon>Eukaryota</taxon>
        <taxon>Fungi</taxon>
        <taxon>Dikarya</taxon>
        <taxon>Basidiomycota</taxon>
        <taxon>Agaricomycotina</taxon>
        <taxon>Agaricomycetes</taxon>
        <taxon>Agaricomycetidae</taxon>
        <taxon>Agaricales</taxon>
        <taxon>Marasmiineae</taxon>
        <taxon>Mycenaceae</taxon>
        <taxon>Mycena</taxon>
    </lineage>
</organism>
<evidence type="ECO:0000256" key="1">
    <source>
        <dbReference type="SAM" id="MobiDB-lite"/>
    </source>
</evidence>